<protein>
    <submittedName>
        <fullName evidence="6">Major capsid protein</fullName>
    </submittedName>
</protein>
<dbReference type="Gene3D" id="3.30.2400.10">
    <property type="entry name" value="Major capsid protein gp5"/>
    <property type="match status" value="1"/>
</dbReference>
<dbReference type="Pfam" id="PF05065">
    <property type="entry name" value="Phage_capsid"/>
    <property type="match status" value="1"/>
</dbReference>
<dbReference type="NCBIfam" id="TIGR01554">
    <property type="entry name" value="major_cap_HK97"/>
    <property type="match status" value="1"/>
</dbReference>
<dbReference type="EMBL" id="BK015313">
    <property type="protein sequence ID" value="DAE00847.1"/>
    <property type="molecule type" value="Genomic_DNA"/>
</dbReference>
<evidence type="ECO:0000256" key="4">
    <source>
        <dbReference type="SAM" id="MobiDB-lite"/>
    </source>
</evidence>
<evidence type="ECO:0000313" key="6">
    <source>
        <dbReference type="EMBL" id="DAE00847.1"/>
    </source>
</evidence>
<feature type="region of interest" description="Disordered" evidence="4">
    <location>
        <begin position="1"/>
        <end position="25"/>
    </location>
</feature>
<keyword evidence="2" id="KW-0946">Virion</keyword>
<feature type="domain" description="Phage capsid-like C-terminal" evidence="5">
    <location>
        <begin position="142"/>
        <end position="412"/>
    </location>
</feature>
<dbReference type="Gene3D" id="3.30.2320.10">
    <property type="entry name" value="hypothetical protein PF0899 domain"/>
    <property type="match status" value="1"/>
</dbReference>
<proteinExistence type="predicted"/>
<comment type="subcellular location">
    <subcellularLocation>
        <location evidence="1">Virion</location>
    </subcellularLocation>
</comment>
<dbReference type="SUPFAM" id="SSF56563">
    <property type="entry name" value="Major capsid protein gp5"/>
    <property type="match status" value="1"/>
</dbReference>
<organism evidence="6">
    <name type="scientific">Siphoviridae sp. ctitf6</name>
    <dbReference type="NCBI Taxonomy" id="2825627"/>
    <lineage>
        <taxon>Viruses</taxon>
        <taxon>Duplodnaviria</taxon>
        <taxon>Heunggongvirae</taxon>
        <taxon>Uroviricota</taxon>
        <taxon>Caudoviricetes</taxon>
    </lineage>
</organism>
<accession>A0A8S5P191</accession>
<reference evidence="6" key="1">
    <citation type="journal article" date="2021" name="Proc. Natl. Acad. Sci. U.S.A.">
        <title>A Catalog of Tens of Thousands of Viruses from Human Metagenomes Reveals Hidden Associations with Chronic Diseases.</title>
        <authorList>
            <person name="Tisza M.J."/>
            <person name="Buck C.B."/>
        </authorList>
    </citation>
    <scope>NUCLEOTIDE SEQUENCE</scope>
    <source>
        <strain evidence="6">Ctitf6</strain>
    </source>
</reference>
<evidence type="ECO:0000256" key="2">
    <source>
        <dbReference type="ARBA" id="ARBA00022844"/>
    </source>
</evidence>
<evidence type="ECO:0000259" key="5">
    <source>
        <dbReference type="Pfam" id="PF05065"/>
    </source>
</evidence>
<name>A0A8S5P191_9CAUD</name>
<dbReference type="GO" id="GO:0044423">
    <property type="term" value="C:virion component"/>
    <property type="evidence" value="ECO:0007669"/>
    <property type="project" value="UniProtKB-KW"/>
</dbReference>
<evidence type="ECO:0000256" key="3">
    <source>
        <dbReference type="SAM" id="Coils"/>
    </source>
</evidence>
<dbReference type="InterPro" id="IPR054612">
    <property type="entry name" value="Phage_capsid-like_C"/>
</dbReference>
<feature type="coiled-coil region" evidence="3">
    <location>
        <begin position="29"/>
        <end position="88"/>
    </location>
</feature>
<sequence length="416" mass="46107">MRKFETRNNRSTRRRVGARKGVQRRAEDLKTLMEQRADLYKEMEDLANKAESEKRAMTEDEDHRFDELEKEIKALDTTINKLERARKLKNVAGGIDPEGGEDKKEIEKKETRAFENYIRSVAGGTQIEARAGEQNLTMGNNGAIIPATIANRIINTVKDICPIFARATMYHVNGTLKVPVWGLANSSHKITVNYQEEFTDITADSGKFTSIDLSGFLAGALVLIGKSVVNNAQVDVVSFIVGEMAREISAFLEGELLTGNSGKAQGALNSKNTVEAASGTEITADELISLQAKIKQVYQGDACWIMHPDTFVSIKKLKDGNNRYLLQDDFTGEFSYRLLGKPVYISDNMPKIGSGTKAVLYGDLSGLSVNMRENVQIQILQEKYATQHAVGVVAWFEFDSKVTDEQKLAVLTMHAG</sequence>
<feature type="compositionally biased region" description="Basic residues" evidence="4">
    <location>
        <begin position="10"/>
        <end position="23"/>
    </location>
</feature>
<keyword evidence="3" id="KW-0175">Coiled coil</keyword>
<dbReference type="InterPro" id="IPR024455">
    <property type="entry name" value="Phage_capsid"/>
</dbReference>
<evidence type="ECO:0000256" key="1">
    <source>
        <dbReference type="ARBA" id="ARBA00004328"/>
    </source>
</evidence>